<dbReference type="Gene3D" id="3.40.50.300">
    <property type="entry name" value="P-loop containing nucleotide triphosphate hydrolases"/>
    <property type="match status" value="1"/>
</dbReference>
<dbReference type="GO" id="GO:0005524">
    <property type="term" value="F:ATP binding"/>
    <property type="evidence" value="ECO:0007669"/>
    <property type="project" value="UniProtKB-KW"/>
</dbReference>
<dbReference type="InterPro" id="IPR003593">
    <property type="entry name" value="AAA+_ATPase"/>
</dbReference>
<evidence type="ECO:0000256" key="2">
    <source>
        <dbReference type="ARBA" id="ARBA00022741"/>
    </source>
</evidence>
<protein>
    <submittedName>
        <fullName evidence="5">ABC transporter ATP-binding protein</fullName>
    </submittedName>
</protein>
<dbReference type="InterPro" id="IPR017871">
    <property type="entry name" value="ABC_transporter-like_CS"/>
</dbReference>
<dbReference type="InterPro" id="IPR027417">
    <property type="entry name" value="P-loop_NTPase"/>
</dbReference>
<gene>
    <name evidence="5" type="ORF">ACJDT4_03365</name>
</gene>
<dbReference type="Pfam" id="PF00005">
    <property type="entry name" value="ABC_tran"/>
    <property type="match status" value="1"/>
</dbReference>
<accession>A0ABW8TAC9</accession>
<dbReference type="InterPro" id="IPR050093">
    <property type="entry name" value="ABC_SmlMolc_Importer"/>
</dbReference>
<comment type="caution">
    <text evidence="5">The sequence shown here is derived from an EMBL/GenBank/DDBJ whole genome shotgun (WGS) entry which is preliminary data.</text>
</comment>
<keyword evidence="3 5" id="KW-0067">ATP-binding</keyword>
<dbReference type="PROSITE" id="PS50893">
    <property type="entry name" value="ABC_TRANSPORTER_2"/>
    <property type="match status" value="1"/>
</dbReference>
<keyword evidence="2" id="KW-0547">Nucleotide-binding</keyword>
<dbReference type="SMART" id="SM00382">
    <property type="entry name" value="AAA"/>
    <property type="match status" value="1"/>
</dbReference>
<dbReference type="Proteomes" id="UP001623592">
    <property type="component" value="Unassembled WGS sequence"/>
</dbReference>
<dbReference type="PROSITE" id="PS00211">
    <property type="entry name" value="ABC_TRANSPORTER_1"/>
    <property type="match status" value="1"/>
</dbReference>
<dbReference type="InterPro" id="IPR003439">
    <property type="entry name" value="ABC_transporter-like_ATP-bd"/>
</dbReference>
<dbReference type="SUPFAM" id="SSF52540">
    <property type="entry name" value="P-loop containing nucleoside triphosphate hydrolases"/>
    <property type="match status" value="1"/>
</dbReference>
<dbReference type="PANTHER" id="PTHR42781:SF8">
    <property type="entry name" value="BICARBONATE TRANSPORT ATP-BINDING PROTEIN CMPC"/>
    <property type="match status" value="1"/>
</dbReference>
<organism evidence="5 6">
    <name type="scientific">Clostridium neuense</name>
    <dbReference type="NCBI Taxonomy" id="1728934"/>
    <lineage>
        <taxon>Bacteria</taxon>
        <taxon>Bacillati</taxon>
        <taxon>Bacillota</taxon>
        <taxon>Clostridia</taxon>
        <taxon>Eubacteriales</taxon>
        <taxon>Clostridiaceae</taxon>
        <taxon>Clostridium</taxon>
    </lineage>
</organism>
<evidence type="ECO:0000259" key="4">
    <source>
        <dbReference type="PROSITE" id="PS50893"/>
    </source>
</evidence>
<feature type="domain" description="ABC transporter" evidence="4">
    <location>
        <begin position="6"/>
        <end position="226"/>
    </location>
</feature>
<reference evidence="5 6" key="1">
    <citation type="submission" date="2024-11" db="EMBL/GenBank/DDBJ databases">
        <authorList>
            <person name="Heng Y.C."/>
            <person name="Lim A.C.H."/>
            <person name="Lee J.K.Y."/>
            <person name="Kittelmann S."/>
        </authorList>
    </citation>
    <scope>NUCLEOTIDE SEQUENCE [LARGE SCALE GENOMIC DNA]</scope>
    <source>
        <strain evidence="5 6">WILCCON 0114</strain>
    </source>
</reference>
<name>A0ABW8TAC9_9CLOT</name>
<evidence type="ECO:0000256" key="1">
    <source>
        <dbReference type="ARBA" id="ARBA00022448"/>
    </source>
</evidence>
<keyword evidence="1" id="KW-0813">Transport</keyword>
<proteinExistence type="predicted"/>
<dbReference type="PANTHER" id="PTHR42781">
    <property type="entry name" value="SPERMIDINE/PUTRESCINE IMPORT ATP-BINDING PROTEIN POTA"/>
    <property type="match status" value="1"/>
</dbReference>
<evidence type="ECO:0000256" key="3">
    <source>
        <dbReference type="ARBA" id="ARBA00022840"/>
    </source>
</evidence>
<keyword evidence="6" id="KW-1185">Reference proteome</keyword>
<sequence>MSILEIKLEGIGKKYNDLKVIDDFSMNFSSNEVHCIFGPSGCGKSTLLNILTGLIDSYSGKIEGLEDKRFSYVFQEDRLIPWLSVKENIRFVLESNHNKAEIERTCEKYLDLVKLSNFKNNYPKELSGGMKQRVSIARALAYGGDIIVMDEPFKGLDMEIKKNMMDYITDYCKLNNKLFIYTTHDTLEAVYMADNIYVFEGPPLKLKKSVHVDTPFDNRKVKMEEIKKYEEALIMP</sequence>
<evidence type="ECO:0000313" key="5">
    <source>
        <dbReference type="EMBL" id="MFL0249448.1"/>
    </source>
</evidence>
<dbReference type="RefSeq" id="WP_406786115.1">
    <property type="nucleotide sequence ID" value="NZ_JBJIAA010000002.1"/>
</dbReference>
<dbReference type="EMBL" id="JBJIAA010000002">
    <property type="protein sequence ID" value="MFL0249448.1"/>
    <property type="molecule type" value="Genomic_DNA"/>
</dbReference>
<evidence type="ECO:0000313" key="6">
    <source>
        <dbReference type="Proteomes" id="UP001623592"/>
    </source>
</evidence>